<dbReference type="InterPro" id="IPR000905">
    <property type="entry name" value="Gcp-like_dom"/>
</dbReference>
<protein>
    <recommendedName>
        <fullName evidence="1">N(6)-L-threonylcarbamoyladenine synthase</fullName>
        <ecNumber evidence="1">2.3.1.234</ecNumber>
    </recommendedName>
</protein>
<keyword evidence="4" id="KW-0479">Metal-binding</keyword>
<gene>
    <name evidence="9" type="primary">tsaB</name>
    <name evidence="9" type="ORF">H8S07_08215</name>
</gene>
<evidence type="ECO:0000256" key="5">
    <source>
        <dbReference type="ARBA" id="ARBA00023315"/>
    </source>
</evidence>
<evidence type="ECO:0000259" key="8">
    <source>
        <dbReference type="Pfam" id="PF00814"/>
    </source>
</evidence>
<feature type="domain" description="Gcp-like" evidence="8">
    <location>
        <begin position="37"/>
        <end position="234"/>
    </location>
</feature>
<accession>A0ABR7EV83</accession>
<comment type="caution">
    <text evidence="9">The sequence shown here is derived from an EMBL/GenBank/DDBJ whole genome shotgun (WGS) entry which is preliminary data.</text>
</comment>
<reference evidence="9 10" key="1">
    <citation type="submission" date="2020-08" db="EMBL/GenBank/DDBJ databases">
        <title>Genome public.</title>
        <authorList>
            <person name="Liu C."/>
            <person name="Sun Q."/>
        </authorList>
    </citation>
    <scope>NUCLEOTIDE SEQUENCE [LARGE SCALE GENOMIC DNA]</scope>
    <source>
        <strain evidence="9 10">NSJ-36</strain>
    </source>
</reference>
<evidence type="ECO:0000313" key="10">
    <source>
        <dbReference type="Proteomes" id="UP000647235"/>
    </source>
</evidence>
<dbReference type="PANTHER" id="PTHR11735:SF11">
    <property type="entry name" value="TRNA THREONYLCARBAMOYLADENOSINE BIOSYNTHESIS PROTEIN TSAB"/>
    <property type="match status" value="1"/>
</dbReference>
<dbReference type="InterPro" id="IPR017861">
    <property type="entry name" value="KAE1/TsaD"/>
</dbReference>
<dbReference type="EMBL" id="JACOOY010000009">
    <property type="protein sequence ID" value="MBC5665261.1"/>
    <property type="molecule type" value="Genomic_DNA"/>
</dbReference>
<keyword evidence="5" id="KW-0012">Acyltransferase</keyword>
<dbReference type="PRINTS" id="PR00789">
    <property type="entry name" value="OSIALOPTASE"/>
</dbReference>
<dbReference type="Proteomes" id="UP000647235">
    <property type="component" value="Unassembled WGS sequence"/>
</dbReference>
<dbReference type="Gene3D" id="3.30.420.40">
    <property type="match status" value="2"/>
</dbReference>
<evidence type="ECO:0000256" key="7">
    <source>
        <dbReference type="SAM" id="MobiDB-lite"/>
    </source>
</evidence>
<keyword evidence="3" id="KW-0819">tRNA processing</keyword>
<dbReference type="CDD" id="cd24032">
    <property type="entry name" value="ASKHA_NBD_TsaB"/>
    <property type="match status" value="1"/>
</dbReference>
<dbReference type="Pfam" id="PF00814">
    <property type="entry name" value="TsaD"/>
    <property type="match status" value="1"/>
</dbReference>
<dbReference type="NCBIfam" id="TIGR03725">
    <property type="entry name" value="T6A_YeaZ"/>
    <property type="match status" value="1"/>
</dbReference>
<dbReference type="RefSeq" id="WP_117537863.1">
    <property type="nucleotide sequence ID" value="NZ_JACOOY010000009.1"/>
</dbReference>
<dbReference type="InterPro" id="IPR022496">
    <property type="entry name" value="T6A_TsaB"/>
</dbReference>
<evidence type="ECO:0000256" key="6">
    <source>
        <dbReference type="ARBA" id="ARBA00048117"/>
    </source>
</evidence>
<keyword evidence="10" id="KW-1185">Reference proteome</keyword>
<feature type="region of interest" description="Disordered" evidence="7">
    <location>
        <begin position="226"/>
        <end position="247"/>
    </location>
</feature>
<dbReference type="EC" id="2.3.1.234" evidence="1"/>
<evidence type="ECO:0000256" key="1">
    <source>
        <dbReference type="ARBA" id="ARBA00012156"/>
    </source>
</evidence>
<dbReference type="InterPro" id="IPR043129">
    <property type="entry name" value="ATPase_NBD"/>
</dbReference>
<name>A0ABR7EV83_9FIRM</name>
<organism evidence="9 10">
    <name type="scientific">Dorea hominis</name>
    <dbReference type="NCBI Taxonomy" id="2763040"/>
    <lineage>
        <taxon>Bacteria</taxon>
        <taxon>Bacillati</taxon>
        <taxon>Bacillota</taxon>
        <taxon>Clostridia</taxon>
        <taxon>Lachnospirales</taxon>
        <taxon>Lachnospiraceae</taxon>
        <taxon>Dorea</taxon>
    </lineage>
</organism>
<comment type="catalytic activity">
    <reaction evidence="6">
        <text>L-threonylcarbamoyladenylate + adenosine(37) in tRNA = N(6)-L-threonylcarbamoyladenosine(37) in tRNA + AMP + H(+)</text>
        <dbReference type="Rhea" id="RHEA:37059"/>
        <dbReference type="Rhea" id="RHEA-COMP:10162"/>
        <dbReference type="Rhea" id="RHEA-COMP:10163"/>
        <dbReference type="ChEBI" id="CHEBI:15378"/>
        <dbReference type="ChEBI" id="CHEBI:73682"/>
        <dbReference type="ChEBI" id="CHEBI:74411"/>
        <dbReference type="ChEBI" id="CHEBI:74418"/>
        <dbReference type="ChEBI" id="CHEBI:456215"/>
        <dbReference type="EC" id="2.3.1.234"/>
    </reaction>
</comment>
<sequence>MRILALDSSGLVAGVAVLESENEKKDAQTIAEYTVNYKKTHSQTLLPMLDEIVKMTELDLDTIDAIAIASGPGSFTGLRIGSATAKGLGLALKKPLVEVPTLEGLAYNLCGTEGLICPIMDARRGQVYTGIYACADNELKVMEEQMAVPIEELAEKLKKYNQKVTFLGDGVPAFREQLKNELLADMKIQFAPAHLNRQRAAAVGALGMNYYREGRTVTAMEHRPDYLRVSQAERERAEREKKEKSGQ</sequence>
<evidence type="ECO:0000256" key="2">
    <source>
        <dbReference type="ARBA" id="ARBA00022679"/>
    </source>
</evidence>
<evidence type="ECO:0000313" key="9">
    <source>
        <dbReference type="EMBL" id="MBC5665261.1"/>
    </source>
</evidence>
<keyword evidence="2" id="KW-0808">Transferase</keyword>
<dbReference type="PANTHER" id="PTHR11735">
    <property type="entry name" value="TRNA N6-ADENOSINE THREONYLCARBAMOYLTRANSFERASE"/>
    <property type="match status" value="1"/>
</dbReference>
<evidence type="ECO:0000256" key="3">
    <source>
        <dbReference type="ARBA" id="ARBA00022694"/>
    </source>
</evidence>
<dbReference type="SUPFAM" id="SSF53067">
    <property type="entry name" value="Actin-like ATPase domain"/>
    <property type="match status" value="2"/>
</dbReference>
<proteinExistence type="predicted"/>
<evidence type="ECO:0000256" key="4">
    <source>
        <dbReference type="ARBA" id="ARBA00022723"/>
    </source>
</evidence>